<proteinExistence type="predicted"/>
<gene>
    <name evidence="1" type="ORF">OGM63_15485</name>
</gene>
<sequence length="200" mass="22461">MAYSDFKLSELIKTFGLTISESSGLFANVPEVDYSDILATLLQENVDLAVSINTEKARSEMIIAPILLELRRKFNYQIGLFSGVDFNVDNERGLNGFCDFIISLSKEQLLVRAPVITIVESKNENLNFGLGQCVAEMIAAQLFNQKEENEIPIIYGAVTIGTIWQFMKLEEKTIFIDLSQYYIKDIKKILGILSSAISQD</sequence>
<keyword evidence="2" id="KW-1185">Reference proteome</keyword>
<dbReference type="Proteomes" id="UP001526143">
    <property type="component" value="Unassembled WGS sequence"/>
</dbReference>
<protein>
    <submittedName>
        <fullName evidence="1">Uncharacterized protein</fullName>
    </submittedName>
</protein>
<dbReference type="EMBL" id="JAOWRF010000231">
    <property type="protein sequence ID" value="MCV3214900.1"/>
    <property type="molecule type" value="Genomic_DNA"/>
</dbReference>
<comment type="caution">
    <text evidence="1">The sequence shown here is derived from an EMBL/GenBank/DDBJ whole genome shotgun (WGS) entry which is preliminary data.</text>
</comment>
<organism evidence="1 2">
    <name type="scientific">Plectonema radiosum NIES-515</name>
    <dbReference type="NCBI Taxonomy" id="2986073"/>
    <lineage>
        <taxon>Bacteria</taxon>
        <taxon>Bacillati</taxon>
        <taxon>Cyanobacteriota</taxon>
        <taxon>Cyanophyceae</taxon>
        <taxon>Oscillatoriophycideae</taxon>
        <taxon>Oscillatoriales</taxon>
        <taxon>Microcoleaceae</taxon>
        <taxon>Plectonema</taxon>
    </lineage>
</organism>
<reference evidence="1 2" key="1">
    <citation type="submission" date="2022-10" db="EMBL/GenBank/DDBJ databases">
        <title>Identification of biosynthetic pathway for the production of the potent trypsin inhibitor radiosumin.</title>
        <authorList>
            <person name="Fewer D.P."/>
            <person name="Delbaje E."/>
            <person name="Ouyang X."/>
            <person name="Agostino P.D."/>
            <person name="Wahlsten M."/>
            <person name="Jokela J."/>
            <person name="Permi P."/>
            <person name="Haapaniemi E."/>
            <person name="Koistinen H."/>
        </authorList>
    </citation>
    <scope>NUCLEOTIDE SEQUENCE [LARGE SCALE GENOMIC DNA]</scope>
    <source>
        <strain evidence="1 2">NIES-515</strain>
    </source>
</reference>
<accession>A0ABT3B0Y9</accession>
<evidence type="ECO:0000313" key="2">
    <source>
        <dbReference type="Proteomes" id="UP001526143"/>
    </source>
</evidence>
<name>A0ABT3B0Y9_9CYAN</name>
<evidence type="ECO:0000313" key="1">
    <source>
        <dbReference type="EMBL" id="MCV3214900.1"/>
    </source>
</evidence>
<dbReference type="RefSeq" id="WP_263746480.1">
    <property type="nucleotide sequence ID" value="NZ_JAOWRF010000231.1"/>
</dbReference>